<dbReference type="GO" id="GO:1902369">
    <property type="term" value="P:negative regulation of RNA catabolic process"/>
    <property type="evidence" value="ECO:0000318"/>
    <property type="project" value="GO_Central"/>
</dbReference>
<dbReference type="RefSeq" id="XP_021861739.1">
    <property type="nucleotide sequence ID" value="XM_022006047.2"/>
</dbReference>
<reference evidence="6" key="2">
    <citation type="submission" date="2025-08" db="UniProtKB">
        <authorList>
            <consortium name="RefSeq"/>
        </authorList>
    </citation>
    <scope>IDENTIFICATION</scope>
    <source>
        <tissue evidence="6">Leaf</tissue>
    </source>
</reference>
<dbReference type="SMART" id="SM00386">
    <property type="entry name" value="HAT"/>
    <property type="match status" value="5"/>
</dbReference>
<dbReference type="Proteomes" id="UP000813463">
    <property type="component" value="Chromosome 2"/>
</dbReference>
<dbReference type="SUPFAM" id="SSF48452">
    <property type="entry name" value="TPR-like"/>
    <property type="match status" value="1"/>
</dbReference>
<evidence type="ECO:0000256" key="4">
    <source>
        <dbReference type="SAM" id="MobiDB-lite"/>
    </source>
</evidence>
<comment type="subcellular location">
    <subcellularLocation>
        <location evidence="1">Nucleus</location>
    </subcellularLocation>
</comment>
<evidence type="ECO:0000256" key="1">
    <source>
        <dbReference type="ARBA" id="ARBA00004123"/>
    </source>
</evidence>
<organism evidence="5 6">
    <name type="scientific">Spinacia oleracea</name>
    <name type="common">Spinach</name>
    <dbReference type="NCBI Taxonomy" id="3562"/>
    <lineage>
        <taxon>Eukaryota</taxon>
        <taxon>Viridiplantae</taxon>
        <taxon>Streptophyta</taxon>
        <taxon>Embryophyta</taxon>
        <taxon>Tracheophyta</taxon>
        <taxon>Spermatophyta</taxon>
        <taxon>Magnoliopsida</taxon>
        <taxon>eudicotyledons</taxon>
        <taxon>Gunneridae</taxon>
        <taxon>Pentapetalae</taxon>
        <taxon>Caryophyllales</taxon>
        <taxon>Chenopodiaceae</taxon>
        <taxon>Chenopodioideae</taxon>
        <taxon>Anserineae</taxon>
        <taxon>Spinacia</taxon>
    </lineage>
</organism>
<dbReference type="PANTHER" id="PTHR13471:SF0">
    <property type="entry name" value="NUCLEAR EXOSOME REGULATOR NRDE2"/>
    <property type="match status" value="1"/>
</dbReference>
<dbReference type="GO" id="GO:0071013">
    <property type="term" value="C:catalytic step 2 spliceosome"/>
    <property type="evidence" value="ECO:0007669"/>
    <property type="project" value="TreeGrafter"/>
</dbReference>
<evidence type="ECO:0000256" key="2">
    <source>
        <dbReference type="ARBA" id="ARBA00009265"/>
    </source>
</evidence>
<dbReference type="InterPro" id="IPR011990">
    <property type="entry name" value="TPR-like_helical_dom_sf"/>
</dbReference>
<reference evidence="5" key="1">
    <citation type="journal article" date="2021" name="Nat. Commun.">
        <title>Genomic analyses provide insights into spinach domestication and the genetic basis of agronomic traits.</title>
        <authorList>
            <person name="Cai X."/>
            <person name="Sun X."/>
            <person name="Xu C."/>
            <person name="Sun H."/>
            <person name="Wang X."/>
            <person name="Ge C."/>
            <person name="Zhang Z."/>
            <person name="Wang Q."/>
            <person name="Fei Z."/>
            <person name="Jiao C."/>
            <person name="Wang Q."/>
        </authorList>
    </citation>
    <scope>NUCLEOTIDE SEQUENCE [LARGE SCALE GENOMIC DNA]</scope>
    <source>
        <strain evidence="5">cv. Varoflay</strain>
    </source>
</reference>
<dbReference type="GeneID" id="110800734"/>
<accession>A0A9R0J890</accession>
<dbReference type="GO" id="GO:0006396">
    <property type="term" value="P:RNA processing"/>
    <property type="evidence" value="ECO:0007669"/>
    <property type="project" value="InterPro"/>
</dbReference>
<feature type="region of interest" description="Disordered" evidence="4">
    <location>
        <begin position="68"/>
        <end position="135"/>
    </location>
</feature>
<evidence type="ECO:0000313" key="6">
    <source>
        <dbReference type="RefSeq" id="XP_021861739.1"/>
    </source>
</evidence>
<feature type="compositionally biased region" description="Polar residues" evidence="4">
    <location>
        <begin position="88"/>
        <end position="99"/>
    </location>
</feature>
<dbReference type="KEGG" id="soe:110800734"/>
<sequence>MEDESSMSPNNPFALQADPTVAGCSLFPITSGTTTVAAATTPQWLSSSSFTADLSVINDTVVSLQSRIIKDDDDDEEMRESAPPEASKLSSTSYQILESSESDKGERGYSGKKRKKSKKKRRSENEGGAGEFEPFAYGGRKSGVRAWANSDSKPSKDYYSDSRGDRDNLAFGCLYRMDIGRYKLHDVAKSSGIDFKQHPRLSNWGFLTKGELDADGLDTKLKTSGRYWSAKHSVFEQHRNYKRIRIVASEKHVHLTYDDFIPFLDEDDDSSLVSRASVIVESWEDEVLRKTREFNKMTREHPHNVTVWMDFAEFQDNIASKQPQKGARLQTFEKKISILEKAAELNPEDEDLLLCLLKAYQKRDSADVFIGRWKKVLMKHSGSCKLWREFLRVVEGDFSTFKVSEVRKMYAHAIQALYAASSKRHRQVCPTLELPSPENVDTDLEMGIVDILLNLCRFEWQAGYHELATALLQAEIEYSLFSPPLQLTEQSKKRLFEHFWTGNGARVGEDGALGWCTWLEKEEENRQKLMRDISVKEDEQGGWSGWFVPPSIAKENSPNLEDDGVTDMAAADTEEPKDDMDAKQEEDDTALLRILGIDVDAEANREVHDTNTWVRWSEEESSRDHDQWMPVRDSQYKEVIEEEQEQLSRVILFEDVSDYLFSLSSADARLSLVLQFINFFGGEISHWFCTNSSCWNENIRSLETLPNSILQYLGRVNGSRIFESGSSTLCMESLLHHSETVASTNIMKFLRNAALLCLKVFPRNYKIEEAILIAEEKTVVGINSSQCATMPSRALAKHLLKSDRQDVLLCGVYARREAAYGNIDHARKVFDMALSSISGLPLETQSIAAPLLYLWYSDMELADGLCGESESTQRALHILSCLGSGMVYTPYRSRPSSTQLLRAHQGFKERISTIRSSWTSHNIDESSVSLICSAALFEELTAGWVVGVAVISDALSMVLPERKSRSNQLEFLLNRQMRMLQKHHQQATSSKILQSVSVGLQIYPFNPELFCCLMHLGHLYTTPNKLRRIFDDLFQKKPSVILWLFSLSYELSRGASQHRIHGLFERAVANDRLRTSVLLWRCYISYEICISNFPAARRVFFRAIHACPWSKMLWLDGFHKLHNIVPAKELLDLHEVMRDKELNIRTDIYEILLQDEFNHS</sequence>
<feature type="compositionally biased region" description="Basic residues" evidence="4">
    <location>
        <begin position="110"/>
        <end position="122"/>
    </location>
</feature>
<proteinExistence type="inferred from homology"/>
<evidence type="ECO:0000256" key="3">
    <source>
        <dbReference type="ARBA" id="ARBA00023242"/>
    </source>
</evidence>
<gene>
    <name evidence="6" type="primary">LOC110800734</name>
</gene>
<dbReference type="GO" id="GO:0031048">
    <property type="term" value="P:regulatory ncRNA-mediated heterochromatin formation"/>
    <property type="evidence" value="ECO:0000318"/>
    <property type="project" value="GO_Central"/>
</dbReference>
<dbReference type="InterPro" id="IPR013633">
    <property type="entry name" value="NRDE-2"/>
</dbReference>
<dbReference type="InterPro" id="IPR003107">
    <property type="entry name" value="HAT"/>
</dbReference>
<dbReference type="OrthoDB" id="297219at2759"/>
<keyword evidence="5" id="KW-1185">Reference proteome</keyword>
<name>A0A9R0J890_SPIOL</name>
<dbReference type="AlphaFoldDB" id="A0A9R0J890"/>
<evidence type="ECO:0000313" key="5">
    <source>
        <dbReference type="Proteomes" id="UP000813463"/>
    </source>
</evidence>
<comment type="similarity">
    <text evidence="2">Belongs to the NRDE2 family.</text>
</comment>
<keyword evidence="3" id="KW-0539">Nucleus</keyword>
<dbReference type="Pfam" id="PF08424">
    <property type="entry name" value="NRDE-2"/>
    <property type="match status" value="1"/>
</dbReference>
<evidence type="ECO:0008006" key="7">
    <source>
        <dbReference type="Google" id="ProtNLM"/>
    </source>
</evidence>
<protein>
    <recommendedName>
        <fullName evidence="7">Protein NRDE2 homolog</fullName>
    </recommendedName>
</protein>
<dbReference type="PANTHER" id="PTHR13471">
    <property type="entry name" value="TETRATRICOPEPTIDE-LIKE HELICAL"/>
    <property type="match status" value="1"/>
</dbReference>
<dbReference type="Gene3D" id="1.25.40.10">
    <property type="entry name" value="Tetratricopeptide repeat domain"/>
    <property type="match status" value="2"/>
</dbReference>